<sequence>MKEIEVIFEQAPPAVKVRANGETTELPALWLRERSQDPAQLDRQTQQRLFDSHAIDPEIALLALEPVGALQARLAFSDGHSSLYDFSFLHAELDADDAFPAAQGWDSALDQAAMRFSWPDMQIPERFLTALDSYLRYGFVVLTQVPTAPLSILDVAAKFGYLKETNFGRYFEVFSKPDANDLAYTGVHLGPHTDNPYRDPVPGIQLLHCLVNQTSGGLSTLVDSVSVVRELAATDPEGYRLLKDTSVKYRFIDRGTELVSHKPIIKTDAQGRTLGVHYSPRLDGLPLLPLEQLKAFHRARQRLGELFCDPAYQIRFPLLAGELMLFDNSRVLHGRTRFDPSEGPRHLQGCYIDLDGPRERYASVRIQLSTLKEVA</sequence>
<dbReference type="Gene3D" id="3.60.130.10">
    <property type="entry name" value="Clavaminate synthase-like"/>
    <property type="match status" value="1"/>
</dbReference>
<dbReference type="Pfam" id="PF06155">
    <property type="entry name" value="GBBH-like_N"/>
    <property type="match status" value="1"/>
</dbReference>
<organism evidence="9 10">
    <name type="scientific">Pseudomonas lalucatii</name>
    <dbReference type="NCBI Taxonomy" id="1424203"/>
    <lineage>
        <taxon>Bacteria</taxon>
        <taxon>Pseudomonadati</taxon>
        <taxon>Pseudomonadota</taxon>
        <taxon>Gammaproteobacteria</taxon>
        <taxon>Pseudomonadales</taxon>
        <taxon>Pseudomonadaceae</taxon>
        <taxon>Pseudomonas</taxon>
    </lineage>
</organism>
<keyword evidence="6" id="KW-0408">Iron</keyword>
<evidence type="ECO:0000256" key="1">
    <source>
        <dbReference type="ARBA" id="ARBA00001954"/>
    </source>
</evidence>
<evidence type="ECO:0000259" key="8">
    <source>
        <dbReference type="Pfam" id="PF06155"/>
    </source>
</evidence>
<dbReference type="RefSeq" id="WP_213640634.1">
    <property type="nucleotide sequence ID" value="NZ_JADPMV010000002.1"/>
</dbReference>
<evidence type="ECO:0000256" key="3">
    <source>
        <dbReference type="ARBA" id="ARBA00022723"/>
    </source>
</evidence>
<proteinExistence type="inferred from homology"/>
<feature type="domain" description="TauD/TfdA-like" evidence="7">
    <location>
        <begin position="115"/>
        <end position="351"/>
    </location>
</feature>
<dbReference type="EMBL" id="JADPMV010000002">
    <property type="protein sequence ID" value="MBS7663230.1"/>
    <property type="molecule type" value="Genomic_DNA"/>
</dbReference>
<evidence type="ECO:0000256" key="2">
    <source>
        <dbReference type="ARBA" id="ARBA00008654"/>
    </source>
</evidence>
<dbReference type="Pfam" id="PF02668">
    <property type="entry name" value="TauD"/>
    <property type="match status" value="1"/>
</dbReference>
<comment type="similarity">
    <text evidence="2">Belongs to the gamma-BBH/TMLD family.</text>
</comment>
<dbReference type="Gene3D" id="3.30.2020.30">
    <property type="match status" value="1"/>
</dbReference>
<protein>
    <submittedName>
        <fullName evidence="9">TauD/TfdA family dioxygenase</fullName>
    </submittedName>
</protein>
<dbReference type="PANTHER" id="PTHR10696">
    <property type="entry name" value="GAMMA-BUTYROBETAINE HYDROXYLASE-RELATED"/>
    <property type="match status" value="1"/>
</dbReference>
<dbReference type="Proteomes" id="UP001196601">
    <property type="component" value="Unassembled WGS sequence"/>
</dbReference>
<comment type="caution">
    <text evidence="9">The sequence shown here is derived from an EMBL/GenBank/DDBJ whole genome shotgun (WGS) entry which is preliminary data.</text>
</comment>
<evidence type="ECO:0000259" key="7">
    <source>
        <dbReference type="Pfam" id="PF02668"/>
    </source>
</evidence>
<dbReference type="CDD" id="cd00250">
    <property type="entry name" value="CAS_like"/>
    <property type="match status" value="1"/>
</dbReference>
<evidence type="ECO:0000313" key="9">
    <source>
        <dbReference type="EMBL" id="MBS7663230.1"/>
    </source>
</evidence>
<dbReference type="InterPro" id="IPR038492">
    <property type="entry name" value="GBBH-like_N_sf"/>
</dbReference>
<reference evidence="9 10" key="1">
    <citation type="journal article" date="2021" name="Syst. Appl. Microbiol.">
        <title>Pseudomonas lalucatii sp. nov. isolated from Vallgornera, a karstic cave in Mallorca, Western Mediterranean.</title>
        <authorList>
            <person name="Busquets A."/>
            <person name="Mulet M."/>
            <person name="Gomila M."/>
            <person name="Garcia-Valdes E."/>
        </authorList>
    </citation>
    <scope>NUCLEOTIDE SEQUENCE [LARGE SCALE GENOMIC DNA]</scope>
    <source>
        <strain evidence="9 10">R1b54</strain>
    </source>
</reference>
<comment type="cofactor">
    <cofactor evidence="1">
        <name>Fe(2+)</name>
        <dbReference type="ChEBI" id="CHEBI:29033"/>
    </cofactor>
</comment>
<dbReference type="SUPFAM" id="SSF51197">
    <property type="entry name" value="Clavaminate synthase-like"/>
    <property type="match status" value="1"/>
</dbReference>
<evidence type="ECO:0000313" key="10">
    <source>
        <dbReference type="Proteomes" id="UP001196601"/>
    </source>
</evidence>
<dbReference type="InterPro" id="IPR003819">
    <property type="entry name" value="TauD/TfdA-like"/>
</dbReference>
<dbReference type="PANTHER" id="PTHR10696:SF25">
    <property type="entry name" value="OXIDOREDUCTASE AIM17-RELATED"/>
    <property type="match status" value="1"/>
</dbReference>
<accession>A0ABS5Q3T1</accession>
<dbReference type="InterPro" id="IPR050411">
    <property type="entry name" value="AlphaKG_dependent_hydroxylases"/>
</dbReference>
<dbReference type="InterPro" id="IPR042098">
    <property type="entry name" value="TauD-like_sf"/>
</dbReference>
<keyword evidence="10" id="KW-1185">Reference proteome</keyword>
<keyword evidence="3" id="KW-0479">Metal-binding</keyword>
<evidence type="ECO:0000256" key="5">
    <source>
        <dbReference type="ARBA" id="ARBA00023002"/>
    </source>
</evidence>
<name>A0ABS5Q3T1_9PSED</name>
<feature type="domain" description="Gamma-butyrobetaine hydroxylase-like N-terminal" evidence="8">
    <location>
        <begin position="20"/>
        <end position="90"/>
    </location>
</feature>
<evidence type="ECO:0000256" key="4">
    <source>
        <dbReference type="ARBA" id="ARBA00022964"/>
    </source>
</evidence>
<evidence type="ECO:0000256" key="6">
    <source>
        <dbReference type="ARBA" id="ARBA00023004"/>
    </source>
</evidence>
<keyword evidence="4 9" id="KW-0223">Dioxygenase</keyword>
<dbReference type="InterPro" id="IPR010376">
    <property type="entry name" value="GBBH-like_N"/>
</dbReference>
<gene>
    <name evidence="9" type="ORF">I0D00_14960</name>
</gene>
<dbReference type="GO" id="GO:0051213">
    <property type="term" value="F:dioxygenase activity"/>
    <property type="evidence" value="ECO:0007669"/>
    <property type="project" value="UniProtKB-KW"/>
</dbReference>
<keyword evidence="5" id="KW-0560">Oxidoreductase</keyword>